<dbReference type="Proteomes" id="UP001597187">
    <property type="component" value="Unassembled WGS sequence"/>
</dbReference>
<dbReference type="AlphaFoldDB" id="A0ABD6AWA7"/>
<accession>A0ABD6AWA7</accession>
<keyword evidence="2" id="KW-1185">Reference proteome</keyword>
<dbReference type="RefSeq" id="WP_250873829.1">
    <property type="nucleotide sequence ID" value="NZ_JALXFV010000005.1"/>
</dbReference>
<reference evidence="1 2" key="1">
    <citation type="journal article" date="2019" name="Int. J. Syst. Evol. Microbiol.">
        <title>The Global Catalogue of Microorganisms (GCM) 10K type strain sequencing project: providing services to taxonomists for standard genome sequencing and annotation.</title>
        <authorList>
            <consortium name="The Broad Institute Genomics Platform"/>
            <consortium name="The Broad Institute Genome Sequencing Center for Infectious Disease"/>
            <person name="Wu L."/>
            <person name="Ma J."/>
        </authorList>
    </citation>
    <scope>NUCLEOTIDE SEQUENCE [LARGE SCALE GENOMIC DNA]</scope>
    <source>
        <strain evidence="1 2">CGMCC 1.12563</strain>
    </source>
</reference>
<comment type="caution">
    <text evidence="1">The sequence shown here is derived from an EMBL/GenBank/DDBJ whole genome shotgun (WGS) entry which is preliminary data.</text>
</comment>
<evidence type="ECO:0000313" key="1">
    <source>
        <dbReference type="EMBL" id="MFD1513867.1"/>
    </source>
</evidence>
<feature type="non-terminal residue" evidence="1">
    <location>
        <position position="94"/>
    </location>
</feature>
<sequence length="94" mass="9322">MTESSVLYATPDPTSAGAETVVSTLTAELDDVPVTPVATVEGCRAELDAAAVGAVVVTGAFDGATGTAIVRAAREHRHTLPVVLFADDPSAGGG</sequence>
<evidence type="ECO:0000313" key="2">
    <source>
        <dbReference type="Proteomes" id="UP001597187"/>
    </source>
</evidence>
<name>A0ABD6AWA7_9EURY</name>
<protein>
    <submittedName>
        <fullName evidence="1">Uncharacterized protein</fullName>
    </submittedName>
</protein>
<dbReference type="EMBL" id="JBHUDC010000005">
    <property type="protein sequence ID" value="MFD1513867.1"/>
    <property type="molecule type" value="Genomic_DNA"/>
</dbReference>
<organism evidence="1 2">
    <name type="scientific">Halomarina rubra</name>
    <dbReference type="NCBI Taxonomy" id="2071873"/>
    <lineage>
        <taxon>Archaea</taxon>
        <taxon>Methanobacteriati</taxon>
        <taxon>Methanobacteriota</taxon>
        <taxon>Stenosarchaea group</taxon>
        <taxon>Halobacteria</taxon>
        <taxon>Halobacteriales</taxon>
        <taxon>Natronomonadaceae</taxon>
        <taxon>Halomarina</taxon>
    </lineage>
</organism>
<gene>
    <name evidence="1" type="ORF">ACFSBT_11320</name>
</gene>
<proteinExistence type="predicted"/>